<keyword evidence="2" id="KW-0808">Transferase</keyword>
<feature type="domain" description="N-acetyltransferase" evidence="1">
    <location>
        <begin position="14"/>
        <end position="180"/>
    </location>
</feature>
<dbReference type="RefSeq" id="WP_014427107.1">
    <property type="nucleotide sequence ID" value="NC_017075.1"/>
</dbReference>
<dbReference type="InterPro" id="IPR000182">
    <property type="entry name" value="GNAT_dom"/>
</dbReference>
<dbReference type="InterPro" id="IPR016181">
    <property type="entry name" value="Acyl_CoA_acyltransferase"/>
</dbReference>
<evidence type="ECO:0000313" key="2">
    <source>
        <dbReference type="EMBL" id="BAL94235.1"/>
    </source>
</evidence>
<dbReference type="AlphaFoldDB" id="I0HMJ8"/>
<accession>I0HMJ8</accession>
<gene>
    <name evidence="2" type="ordered locus">RGE_08940</name>
</gene>
<proteinExistence type="predicted"/>
<dbReference type="PATRIC" id="fig|983917.3.peg.875"/>
<organism evidence="2 3">
    <name type="scientific">Rubrivivax gelatinosus (strain NBRC 100245 / IL144)</name>
    <dbReference type="NCBI Taxonomy" id="983917"/>
    <lineage>
        <taxon>Bacteria</taxon>
        <taxon>Pseudomonadati</taxon>
        <taxon>Pseudomonadota</taxon>
        <taxon>Betaproteobacteria</taxon>
        <taxon>Burkholderiales</taxon>
        <taxon>Sphaerotilaceae</taxon>
        <taxon>Rubrivivax</taxon>
    </lineage>
</organism>
<dbReference type="HOGENOM" id="CLU_013985_3_6_4"/>
<dbReference type="PANTHER" id="PTHR43441:SF11">
    <property type="entry name" value="RIBOSOMAL-PROTEIN-SERINE ACETYLTRANSFERASE"/>
    <property type="match status" value="1"/>
</dbReference>
<dbReference type="GO" id="GO:1990189">
    <property type="term" value="F:protein N-terminal-serine acetyltransferase activity"/>
    <property type="evidence" value="ECO:0007669"/>
    <property type="project" value="TreeGrafter"/>
</dbReference>
<dbReference type="SUPFAM" id="SSF55729">
    <property type="entry name" value="Acyl-CoA N-acyltransferases (Nat)"/>
    <property type="match status" value="1"/>
</dbReference>
<sequence length="186" mass="21162">MTHFPALPLQTERLTLRPYRADDAEAVFAIFSDPRVMRYWSTPPWTSTAQADEAIESDLRALDSGRHLRLGIERRDDGALIGQCTLFDIVAGCRRAEMGYALAHAAWGRGYMHEALQALLRYGFELLELNRVEADIDPRNEASAATLRRLGFQLEGLLRERWVVDGEVSDSAIYGLLRRDWAEARR</sequence>
<dbReference type="PROSITE" id="PS51186">
    <property type="entry name" value="GNAT"/>
    <property type="match status" value="1"/>
</dbReference>
<evidence type="ECO:0000313" key="3">
    <source>
        <dbReference type="Proteomes" id="UP000007883"/>
    </source>
</evidence>
<dbReference type="InterPro" id="IPR051908">
    <property type="entry name" value="Ribosomal_N-acetyltransferase"/>
</dbReference>
<dbReference type="GO" id="GO:0008999">
    <property type="term" value="F:protein-N-terminal-alanine acetyltransferase activity"/>
    <property type="evidence" value="ECO:0007669"/>
    <property type="project" value="TreeGrafter"/>
</dbReference>
<dbReference type="EMBL" id="AP012320">
    <property type="protein sequence ID" value="BAL94235.1"/>
    <property type="molecule type" value="Genomic_DNA"/>
</dbReference>
<name>I0HMJ8_RUBGI</name>
<dbReference type="Gene3D" id="3.40.630.30">
    <property type="match status" value="1"/>
</dbReference>
<dbReference type="eggNOG" id="COG1670">
    <property type="taxonomic scope" value="Bacteria"/>
</dbReference>
<dbReference type="STRING" id="983917.RGE_08940"/>
<protein>
    <submittedName>
        <fullName evidence="2">Putative N-acetyltransferase</fullName>
    </submittedName>
</protein>
<keyword evidence="3" id="KW-1185">Reference proteome</keyword>
<dbReference type="PANTHER" id="PTHR43441">
    <property type="entry name" value="RIBOSOMAL-PROTEIN-SERINE ACETYLTRANSFERASE"/>
    <property type="match status" value="1"/>
</dbReference>
<dbReference type="Proteomes" id="UP000007883">
    <property type="component" value="Chromosome"/>
</dbReference>
<reference evidence="2 3" key="1">
    <citation type="journal article" date="2012" name="J. Bacteriol.">
        <title>Complete genome sequence of phototrophic betaproteobacterium Rubrivivax gelatinosus IL144.</title>
        <authorList>
            <person name="Nagashima S."/>
            <person name="Kamimura A."/>
            <person name="Shimizu T."/>
            <person name="Nakamura-isaki S."/>
            <person name="Aono E."/>
            <person name="Sakamoto K."/>
            <person name="Ichikawa N."/>
            <person name="Nakazawa H."/>
            <person name="Sekine M."/>
            <person name="Yamazaki S."/>
            <person name="Fujita N."/>
            <person name="Shimada K."/>
            <person name="Hanada S."/>
            <person name="Nagashima K.V.P."/>
        </authorList>
    </citation>
    <scope>NUCLEOTIDE SEQUENCE [LARGE SCALE GENOMIC DNA]</scope>
    <source>
        <strain evidence="3">NBRC 100245 / IL144</strain>
    </source>
</reference>
<dbReference type="KEGG" id="rge:RGE_08940"/>
<dbReference type="GO" id="GO:0005737">
    <property type="term" value="C:cytoplasm"/>
    <property type="evidence" value="ECO:0007669"/>
    <property type="project" value="TreeGrafter"/>
</dbReference>
<dbReference type="Pfam" id="PF13302">
    <property type="entry name" value="Acetyltransf_3"/>
    <property type="match status" value="1"/>
</dbReference>
<evidence type="ECO:0000259" key="1">
    <source>
        <dbReference type="PROSITE" id="PS51186"/>
    </source>
</evidence>